<evidence type="ECO:0000256" key="8">
    <source>
        <dbReference type="ARBA" id="ARBA00012016"/>
    </source>
</evidence>
<evidence type="ECO:0000256" key="17">
    <source>
        <dbReference type="ARBA" id="ARBA00030571"/>
    </source>
</evidence>
<comment type="function">
    <text evidence="4">Catalyzes ATP-dependent phosphorylation of adenosylcobinamide and addition of GMP to adenosylcobinamide phosphate.</text>
</comment>
<dbReference type="AlphaFoldDB" id="A0A3S0AAZ6"/>
<keyword evidence="12" id="KW-0547">Nucleotide-binding</keyword>
<proteinExistence type="inferred from homology"/>
<evidence type="ECO:0000256" key="18">
    <source>
        <dbReference type="SAM" id="MobiDB-lite"/>
    </source>
</evidence>
<evidence type="ECO:0000256" key="13">
    <source>
        <dbReference type="ARBA" id="ARBA00022777"/>
    </source>
</evidence>
<comment type="catalytic activity">
    <reaction evidence="1">
        <text>adenosylcob(III)inamide + ATP = adenosylcob(III)inamide phosphate + ADP + H(+)</text>
        <dbReference type="Rhea" id="RHEA:15769"/>
        <dbReference type="ChEBI" id="CHEBI:2480"/>
        <dbReference type="ChEBI" id="CHEBI:15378"/>
        <dbReference type="ChEBI" id="CHEBI:30616"/>
        <dbReference type="ChEBI" id="CHEBI:58502"/>
        <dbReference type="ChEBI" id="CHEBI:456216"/>
        <dbReference type="EC" id="2.7.1.156"/>
    </reaction>
</comment>
<evidence type="ECO:0000256" key="6">
    <source>
        <dbReference type="ARBA" id="ARBA00005159"/>
    </source>
</evidence>
<dbReference type="SUPFAM" id="SSF52540">
    <property type="entry name" value="P-loop containing nucleoside triphosphate hydrolases"/>
    <property type="match status" value="1"/>
</dbReference>
<dbReference type="OrthoDB" id="9799422at2"/>
<evidence type="ECO:0000256" key="10">
    <source>
        <dbReference type="ARBA" id="ARBA00022573"/>
    </source>
</evidence>
<evidence type="ECO:0000256" key="2">
    <source>
        <dbReference type="ARBA" id="ARBA00000711"/>
    </source>
</evidence>
<name>A0A3S0AAZ6_9BACL</name>
<comment type="similarity">
    <text evidence="7">Belongs to the CobU/CobP family.</text>
</comment>
<dbReference type="Pfam" id="PF02283">
    <property type="entry name" value="CobU"/>
    <property type="match status" value="1"/>
</dbReference>
<evidence type="ECO:0000256" key="12">
    <source>
        <dbReference type="ARBA" id="ARBA00022741"/>
    </source>
</evidence>
<gene>
    <name evidence="19" type="ORF">EJQ19_15750</name>
</gene>
<dbReference type="CDD" id="cd00544">
    <property type="entry name" value="CobU"/>
    <property type="match status" value="1"/>
</dbReference>
<dbReference type="EC" id="2.7.1.156" evidence="8"/>
<dbReference type="GO" id="GO:0009236">
    <property type="term" value="P:cobalamin biosynthetic process"/>
    <property type="evidence" value="ECO:0007669"/>
    <property type="project" value="UniProtKB-UniPathway"/>
</dbReference>
<keyword evidence="19" id="KW-0548">Nucleotidyltransferase</keyword>
<dbReference type="InterPro" id="IPR003203">
    <property type="entry name" value="CobU/CobP"/>
</dbReference>
<dbReference type="GO" id="GO:0005525">
    <property type="term" value="F:GTP binding"/>
    <property type="evidence" value="ECO:0007669"/>
    <property type="project" value="UniProtKB-KW"/>
</dbReference>
<organism evidence="19 20">
    <name type="scientific">Paenibacillus whitsoniae</name>
    <dbReference type="NCBI Taxonomy" id="2496558"/>
    <lineage>
        <taxon>Bacteria</taxon>
        <taxon>Bacillati</taxon>
        <taxon>Bacillota</taxon>
        <taxon>Bacilli</taxon>
        <taxon>Bacillales</taxon>
        <taxon>Paenibacillaceae</taxon>
        <taxon>Paenibacillus</taxon>
    </lineage>
</organism>
<dbReference type="GO" id="GO:0008820">
    <property type="term" value="F:cobinamide phosphate guanylyltransferase activity"/>
    <property type="evidence" value="ECO:0007669"/>
    <property type="project" value="UniProtKB-EC"/>
</dbReference>
<keyword evidence="13 19" id="KW-0418">Kinase</keyword>
<evidence type="ECO:0000256" key="4">
    <source>
        <dbReference type="ARBA" id="ARBA00003889"/>
    </source>
</evidence>
<protein>
    <recommendedName>
        <fullName evidence="16">Adenosylcobinamide kinase</fullName>
        <ecNumber evidence="8">2.7.1.156</ecNumber>
        <ecNumber evidence="9">2.7.7.62</ecNumber>
    </recommendedName>
    <alternativeName>
        <fullName evidence="17">Adenosylcobinamide-phosphate guanylyltransferase</fullName>
    </alternativeName>
</protein>
<evidence type="ECO:0000256" key="9">
    <source>
        <dbReference type="ARBA" id="ARBA00012523"/>
    </source>
</evidence>
<evidence type="ECO:0000256" key="11">
    <source>
        <dbReference type="ARBA" id="ARBA00022679"/>
    </source>
</evidence>
<evidence type="ECO:0000256" key="16">
    <source>
        <dbReference type="ARBA" id="ARBA00029570"/>
    </source>
</evidence>
<evidence type="ECO:0000313" key="20">
    <source>
        <dbReference type="Proteomes" id="UP000276128"/>
    </source>
</evidence>
<feature type="compositionally biased region" description="Polar residues" evidence="18">
    <location>
        <begin position="200"/>
        <end position="238"/>
    </location>
</feature>
<feature type="region of interest" description="Disordered" evidence="18">
    <location>
        <begin position="194"/>
        <end position="251"/>
    </location>
</feature>
<dbReference type="PANTHER" id="PTHR34848:SF1">
    <property type="entry name" value="BIFUNCTIONAL ADENOSYLCOBALAMIN BIOSYNTHESIS PROTEIN COBU"/>
    <property type="match status" value="1"/>
</dbReference>
<reference evidence="19 20" key="1">
    <citation type="submission" date="2018-12" db="EMBL/GenBank/DDBJ databases">
        <title>Bacillus ochoae sp. nov., Paenibacillus whitsoniae sp. nov., Paenibacillus spiritus sp. nov. Isolated from the Mars Exploration Rover during spacecraft assembly.</title>
        <authorList>
            <person name="Seuylemezian A."/>
            <person name="Vaishampayan P."/>
        </authorList>
    </citation>
    <scope>NUCLEOTIDE SEQUENCE [LARGE SCALE GENOMIC DNA]</scope>
    <source>
        <strain evidence="19 20">MER 54</strain>
    </source>
</reference>
<evidence type="ECO:0000256" key="1">
    <source>
        <dbReference type="ARBA" id="ARBA00000312"/>
    </source>
</evidence>
<evidence type="ECO:0000313" key="19">
    <source>
        <dbReference type="EMBL" id="RTE08722.1"/>
    </source>
</evidence>
<comment type="pathway">
    <text evidence="5">Cofactor biosynthesis; adenosylcobalamin biosynthesis; adenosylcobalamin from cob(II)yrinate a,c-diamide: step 6/7.</text>
</comment>
<keyword evidence="14" id="KW-0067">ATP-binding</keyword>
<dbReference type="EMBL" id="RXHU01000043">
    <property type="protein sequence ID" value="RTE08722.1"/>
    <property type="molecule type" value="Genomic_DNA"/>
</dbReference>
<dbReference type="UniPathway" id="UPA00148">
    <property type="reaction ID" value="UER00236"/>
</dbReference>
<evidence type="ECO:0000256" key="5">
    <source>
        <dbReference type="ARBA" id="ARBA00004692"/>
    </source>
</evidence>
<keyword evidence="20" id="KW-1185">Reference proteome</keyword>
<dbReference type="InterPro" id="IPR027417">
    <property type="entry name" value="P-loop_NTPase"/>
</dbReference>
<keyword evidence="10" id="KW-0169">Cobalamin biosynthesis</keyword>
<comment type="caution">
    <text evidence="19">The sequence shown here is derived from an EMBL/GenBank/DDBJ whole genome shotgun (WGS) entry which is preliminary data.</text>
</comment>
<keyword evidence="11 19" id="KW-0808">Transferase</keyword>
<dbReference type="Proteomes" id="UP000276128">
    <property type="component" value="Unassembled WGS sequence"/>
</dbReference>
<comment type="catalytic activity">
    <reaction evidence="3">
        <text>adenosylcob(III)inamide + GTP = adenosylcob(III)inamide phosphate + GDP + H(+)</text>
        <dbReference type="Rhea" id="RHEA:15765"/>
        <dbReference type="ChEBI" id="CHEBI:2480"/>
        <dbReference type="ChEBI" id="CHEBI:15378"/>
        <dbReference type="ChEBI" id="CHEBI:37565"/>
        <dbReference type="ChEBI" id="CHEBI:58189"/>
        <dbReference type="ChEBI" id="CHEBI:58502"/>
        <dbReference type="EC" id="2.7.1.156"/>
    </reaction>
</comment>
<dbReference type="PANTHER" id="PTHR34848">
    <property type="match status" value="1"/>
</dbReference>
<sequence length="251" mass="27307">MAVLITGGARSGKSGFAERLAMHRGSHGIYIATSQIYDEEMRERVSRHRRQRETAGFPWVTQEEPLGLLELLTSSGLDGGNLQTVVLVDCLTLWLTNWLLKVESEPNCEELVMQQIKELADAVSSYSGHLLLVTNEVGDGIVPEYPLGRQFRDLAGWMNQRLAEVCEEVFLVTAGIPVELKSIAYRIGDGAATGQADSRLPSQAPGSQAPDTQASDSQAPGPQSPGSQEADTQASTPYTIAPRMLSPDQRR</sequence>
<evidence type="ECO:0000256" key="14">
    <source>
        <dbReference type="ARBA" id="ARBA00022840"/>
    </source>
</evidence>
<comment type="catalytic activity">
    <reaction evidence="2">
        <text>adenosylcob(III)inamide phosphate + GTP + H(+) = adenosylcob(III)inamide-GDP + diphosphate</text>
        <dbReference type="Rhea" id="RHEA:22712"/>
        <dbReference type="ChEBI" id="CHEBI:15378"/>
        <dbReference type="ChEBI" id="CHEBI:33019"/>
        <dbReference type="ChEBI" id="CHEBI:37565"/>
        <dbReference type="ChEBI" id="CHEBI:58502"/>
        <dbReference type="ChEBI" id="CHEBI:60487"/>
        <dbReference type="EC" id="2.7.7.62"/>
    </reaction>
</comment>
<accession>A0A3S0AAZ6</accession>
<dbReference type="EC" id="2.7.7.62" evidence="9"/>
<dbReference type="GO" id="GO:0005524">
    <property type="term" value="F:ATP binding"/>
    <property type="evidence" value="ECO:0007669"/>
    <property type="project" value="UniProtKB-KW"/>
</dbReference>
<dbReference type="GO" id="GO:0043752">
    <property type="term" value="F:adenosylcobinamide kinase activity"/>
    <property type="evidence" value="ECO:0007669"/>
    <property type="project" value="UniProtKB-EC"/>
</dbReference>
<evidence type="ECO:0000256" key="3">
    <source>
        <dbReference type="ARBA" id="ARBA00001522"/>
    </source>
</evidence>
<keyword evidence="15" id="KW-0342">GTP-binding</keyword>
<dbReference type="NCBIfam" id="NF004469">
    <property type="entry name" value="PRK05800.1"/>
    <property type="match status" value="1"/>
</dbReference>
<evidence type="ECO:0000256" key="7">
    <source>
        <dbReference type="ARBA" id="ARBA00007490"/>
    </source>
</evidence>
<comment type="pathway">
    <text evidence="6">Cofactor biosynthesis; adenosylcobalamin biosynthesis; adenosylcobalamin from cob(II)yrinate a,c-diamide: step 5/7.</text>
</comment>
<evidence type="ECO:0000256" key="15">
    <source>
        <dbReference type="ARBA" id="ARBA00023134"/>
    </source>
</evidence>
<dbReference type="Gene3D" id="3.40.50.300">
    <property type="entry name" value="P-loop containing nucleotide triphosphate hydrolases"/>
    <property type="match status" value="1"/>
</dbReference>